<evidence type="ECO:0000313" key="14">
    <source>
        <dbReference type="Proteomes" id="UP000300879"/>
    </source>
</evidence>
<feature type="compositionally biased region" description="Basic and acidic residues" evidence="10">
    <location>
        <begin position="127"/>
        <end position="138"/>
    </location>
</feature>
<accession>A0A4V1G450</accession>
<comment type="pathway">
    <text evidence="1 9">Cell wall biogenesis; peptidoglycan biosynthesis.</text>
</comment>
<dbReference type="UniPathway" id="UPA00219"/>
<comment type="similarity">
    <text evidence="2">Belongs to the YkuD family.</text>
</comment>
<evidence type="ECO:0000256" key="4">
    <source>
        <dbReference type="ARBA" id="ARBA00022679"/>
    </source>
</evidence>
<evidence type="ECO:0000256" key="11">
    <source>
        <dbReference type="SAM" id="Phobius"/>
    </source>
</evidence>
<evidence type="ECO:0000256" key="10">
    <source>
        <dbReference type="SAM" id="MobiDB-lite"/>
    </source>
</evidence>
<keyword evidence="11" id="KW-0472">Membrane</keyword>
<keyword evidence="11" id="KW-0812">Transmembrane</keyword>
<dbReference type="Gene3D" id="2.40.440.10">
    <property type="entry name" value="L,D-transpeptidase catalytic domain-like"/>
    <property type="match status" value="1"/>
</dbReference>
<gene>
    <name evidence="13" type="ORF">E6C60_2752</name>
</gene>
<evidence type="ECO:0000259" key="12">
    <source>
        <dbReference type="PROSITE" id="PS52029"/>
    </source>
</evidence>
<organism evidence="13 14">
    <name type="scientific">Paenibacillus algicola</name>
    <dbReference type="NCBI Taxonomy" id="2565926"/>
    <lineage>
        <taxon>Bacteria</taxon>
        <taxon>Bacillati</taxon>
        <taxon>Bacillota</taxon>
        <taxon>Bacilli</taxon>
        <taxon>Bacillales</taxon>
        <taxon>Paenibacillaceae</taxon>
        <taxon>Paenibacillus</taxon>
    </lineage>
</organism>
<keyword evidence="7 9" id="KW-0573">Peptidoglycan synthesis</keyword>
<dbReference type="SUPFAM" id="SSF48452">
    <property type="entry name" value="TPR-like"/>
    <property type="match status" value="1"/>
</dbReference>
<dbReference type="InterPro" id="IPR050979">
    <property type="entry name" value="LD-transpeptidase"/>
</dbReference>
<dbReference type="PANTHER" id="PTHR30582">
    <property type="entry name" value="L,D-TRANSPEPTIDASE"/>
    <property type="match status" value="1"/>
</dbReference>
<dbReference type="InterPro" id="IPR011990">
    <property type="entry name" value="TPR-like_helical_dom_sf"/>
</dbReference>
<dbReference type="RefSeq" id="WP_138226330.1">
    <property type="nucleotide sequence ID" value="NZ_CP040396.1"/>
</dbReference>
<dbReference type="AlphaFoldDB" id="A0A4V1G450"/>
<feature type="region of interest" description="Disordered" evidence="10">
    <location>
        <begin position="124"/>
        <end position="147"/>
    </location>
</feature>
<feature type="domain" description="L,D-TPase catalytic" evidence="12">
    <location>
        <begin position="330"/>
        <end position="440"/>
    </location>
</feature>
<feature type="transmembrane region" description="Helical" evidence="11">
    <location>
        <begin position="85"/>
        <end position="102"/>
    </location>
</feature>
<dbReference type="GO" id="GO:0071972">
    <property type="term" value="F:peptidoglycan L,D-transpeptidase activity"/>
    <property type="evidence" value="ECO:0007669"/>
    <property type="project" value="TreeGrafter"/>
</dbReference>
<protein>
    <submittedName>
        <fullName evidence="13">ErfK/YbiS/YcfS/YnhG family protein</fullName>
    </submittedName>
</protein>
<dbReference type="CDD" id="cd16913">
    <property type="entry name" value="YkuD_like"/>
    <property type="match status" value="1"/>
</dbReference>
<keyword evidence="8 9" id="KW-0961">Cell wall biogenesis/degradation</keyword>
<feature type="active site" description="Nucleophile" evidence="9">
    <location>
        <position position="416"/>
    </location>
</feature>
<dbReference type="PANTHER" id="PTHR30582:SF24">
    <property type="entry name" value="L,D-TRANSPEPTIDASE ERFK_SRFK-RELATED"/>
    <property type="match status" value="1"/>
</dbReference>
<proteinExistence type="inferred from homology"/>
<keyword evidence="5" id="KW-0378">Hydrolase</keyword>
<evidence type="ECO:0000256" key="3">
    <source>
        <dbReference type="ARBA" id="ARBA00022676"/>
    </source>
</evidence>
<keyword evidence="11" id="KW-1133">Transmembrane helix</keyword>
<evidence type="ECO:0000256" key="2">
    <source>
        <dbReference type="ARBA" id="ARBA00005992"/>
    </source>
</evidence>
<keyword evidence="14" id="KW-1185">Reference proteome</keyword>
<evidence type="ECO:0000256" key="9">
    <source>
        <dbReference type="PROSITE-ProRule" id="PRU01373"/>
    </source>
</evidence>
<evidence type="ECO:0000256" key="7">
    <source>
        <dbReference type="ARBA" id="ARBA00022984"/>
    </source>
</evidence>
<dbReference type="KEGG" id="palo:E6C60_2752"/>
<dbReference type="InterPro" id="IPR038063">
    <property type="entry name" value="Transpep_catalytic_dom"/>
</dbReference>
<name>A0A4V1G450_9BACL</name>
<dbReference type="EMBL" id="CP040396">
    <property type="protein sequence ID" value="QCT03464.1"/>
    <property type="molecule type" value="Genomic_DNA"/>
</dbReference>
<evidence type="ECO:0000256" key="1">
    <source>
        <dbReference type="ARBA" id="ARBA00004752"/>
    </source>
</evidence>
<dbReference type="PROSITE" id="PS52029">
    <property type="entry name" value="LD_TPASE"/>
    <property type="match status" value="1"/>
</dbReference>
<feature type="active site" description="Proton donor/acceptor" evidence="9">
    <location>
        <position position="400"/>
    </location>
</feature>
<dbReference type="GO" id="GO:0071555">
    <property type="term" value="P:cell wall organization"/>
    <property type="evidence" value="ECO:0007669"/>
    <property type="project" value="UniProtKB-UniRule"/>
</dbReference>
<dbReference type="GO" id="GO:0005576">
    <property type="term" value="C:extracellular region"/>
    <property type="evidence" value="ECO:0007669"/>
    <property type="project" value="TreeGrafter"/>
</dbReference>
<dbReference type="GO" id="GO:0018104">
    <property type="term" value="P:peptidoglycan-protein cross-linking"/>
    <property type="evidence" value="ECO:0007669"/>
    <property type="project" value="TreeGrafter"/>
</dbReference>
<reference evidence="13 14" key="1">
    <citation type="submission" date="2019-05" db="EMBL/GenBank/DDBJ databases">
        <authorList>
            <person name="Chen C."/>
        </authorList>
    </citation>
    <scope>NUCLEOTIDE SEQUENCE [LARGE SCALE GENOMIC DNA]</scope>
    <source>
        <strain evidence="13 14">HB172198</strain>
    </source>
</reference>
<evidence type="ECO:0000256" key="5">
    <source>
        <dbReference type="ARBA" id="ARBA00022801"/>
    </source>
</evidence>
<dbReference type="SUPFAM" id="SSF141523">
    <property type="entry name" value="L,D-transpeptidase catalytic domain-like"/>
    <property type="match status" value="1"/>
</dbReference>
<dbReference type="InterPro" id="IPR005490">
    <property type="entry name" value="LD_TPept_cat_dom"/>
</dbReference>
<evidence type="ECO:0000313" key="13">
    <source>
        <dbReference type="EMBL" id="QCT03464.1"/>
    </source>
</evidence>
<keyword evidence="3" id="KW-0328">Glycosyltransferase</keyword>
<keyword evidence="4" id="KW-0808">Transferase</keyword>
<sequence>MSESVHLKRYVESHPDNKMAWYLLGKDYERHGEHGKANFCFNRAEEVYEAFEHSKVPADIWKNYQQKLLQEEQQREKRVGSIRRAALALALFLLFLVPSAAAPEWSMDSWAKEELDSGEKLSALAEAESRAGEEKPEAKGPLFTADGSDAEGQGGLSSLFQKPSELPESSVVLGMKQAGTWKLWSDQMPLLYGVKVMEGGGITVTPLQGDGANCDCGPLEGGTLKELAAKWSENQLNQAVLASALDSFYTAKGRLPKELKELSGPFPENWLAGSSDKLEELYKVYTGVNGSVTKARAERQGASTELAMLEKMPGLLGSSPDGAPFFREKLRVVIDRKQHRLAVVSGDVILRSYKVGLGESNKTPLGTFRIADKVINPNGTGNGVYGTRGMQLSDTNYAIHGTADVDSIGANVSEGCIRMLTEDVEELFDLVPMGTEVKIGEGLLPDLDLTSEERFALKRSSGQGNPSKTYVWLD</sequence>
<dbReference type="GO" id="GO:0008360">
    <property type="term" value="P:regulation of cell shape"/>
    <property type="evidence" value="ECO:0007669"/>
    <property type="project" value="UniProtKB-UniRule"/>
</dbReference>
<dbReference type="OrthoDB" id="9787225at2"/>
<keyword evidence="6 9" id="KW-0133">Cell shape</keyword>
<dbReference type="GO" id="GO:0016757">
    <property type="term" value="F:glycosyltransferase activity"/>
    <property type="evidence" value="ECO:0007669"/>
    <property type="project" value="UniProtKB-KW"/>
</dbReference>
<dbReference type="Proteomes" id="UP000300879">
    <property type="component" value="Chromosome"/>
</dbReference>
<evidence type="ECO:0000256" key="8">
    <source>
        <dbReference type="ARBA" id="ARBA00023316"/>
    </source>
</evidence>
<evidence type="ECO:0000256" key="6">
    <source>
        <dbReference type="ARBA" id="ARBA00022960"/>
    </source>
</evidence>
<dbReference type="Pfam" id="PF03734">
    <property type="entry name" value="YkuD"/>
    <property type="match status" value="1"/>
</dbReference>